<feature type="compositionally biased region" description="Acidic residues" evidence="3">
    <location>
        <begin position="401"/>
        <end position="418"/>
    </location>
</feature>
<organism evidence="5 6">
    <name type="scientific">Triparma strigata</name>
    <dbReference type="NCBI Taxonomy" id="1606541"/>
    <lineage>
        <taxon>Eukaryota</taxon>
        <taxon>Sar</taxon>
        <taxon>Stramenopiles</taxon>
        <taxon>Ochrophyta</taxon>
        <taxon>Bolidophyceae</taxon>
        <taxon>Parmales</taxon>
        <taxon>Triparmaceae</taxon>
        <taxon>Triparma</taxon>
    </lineage>
</organism>
<feature type="compositionally biased region" description="Low complexity" evidence="3">
    <location>
        <begin position="477"/>
        <end position="488"/>
    </location>
</feature>
<evidence type="ECO:0000313" key="6">
    <source>
        <dbReference type="Proteomes" id="UP001165085"/>
    </source>
</evidence>
<dbReference type="AlphaFoldDB" id="A0A9W7AF50"/>
<proteinExistence type="predicted"/>
<keyword evidence="6" id="KW-1185">Reference proteome</keyword>
<gene>
    <name evidence="5" type="ORF">TrST_g11095</name>
</gene>
<evidence type="ECO:0000256" key="2">
    <source>
        <dbReference type="ARBA" id="ARBA00022737"/>
    </source>
</evidence>
<dbReference type="InterPro" id="IPR049566">
    <property type="entry name" value="WDR59_RTC1-like_RING_Znf"/>
</dbReference>
<feature type="compositionally biased region" description="Low complexity" evidence="3">
    <location>
        <begin position="419"/>
        <end position="437"/>
    </location>
</feature>
<sequence>MTTVYNIPHDAHNDAHNDAHKDASGFPFKKIGTVLHPDGLLKAITPISFVILTPPTSLTPQIHVYDIRCRSAGGFNGVRQFPSNRIIDLSRQETGRKDKWNIVGVDSKGTIYDVDCKSCRVTYSGTCPISPNDTALRIKQVEGFTCVLTSKGVCYRCEPSLGSKVTYSKWTTISSQVLTILTVPTKSYILTVLQSSCVVYDSWGHVVEKISVPNFVDVCVKSTMKGCRVLGCDNVGRVWFFDVPKEEKGGNVNVQEYGKVLRPDFKGGTPGFGSVQLKDPTEGLGDIEFQLDSSMHSRPLPPSTSTAVPTSITTPLPQPASPVPATSFVSPLPPPLSAEISKRTPCPRLCGAHFHLGLNGSGPDKGYGMEVGGLVRFNNGGIRKVWKWYQEVKENEDVVGEEFDDGLNDIDVDNDIDSSIEPSNDSSNPSSSSPSSSKKFSTPRTFNDLTSCLEKYHSMEWEGKVGPADSDDEDDASSSSSSSSSSDSGIYASYFKTPPNPRSTSVTSDARKSAVDVNLQDSVKVTVEIVSQYDPVISGGMKGDIAEELDLPSLTLKPSQSTVTRICSNNARVYRSFNFEEKAAVWDLLSILLTPGPTSDVSDVDVYGDIVSRIMEYYKEEGDVQILSTVMCLLRSVEMEPKEKFKGEHDRLLRTYAEILGSWGKVKKRTEICKRITPLPNADAAMGLDIGFLCPRCGGVANDKNVCATCRDFAFRCGVCNERVRGAAISCFGCGHGGCAEHYREWFSEGNEECPVGCGCKCKDACWVSGGGDGAGAEVMKKVESALSFGSINSWTANEAHGAGLGSGAMGRLSGEVDPKASSLVMLGAIFSGSSEDGNAPGDEDDNSSADALSIGMSMATADGKIEEKETSDQPKLPPARLMRTGKKGFGLF</sequence>
<evidence type="ECO:0000256" key="3">
    <source>
        <dbReference type="SAM" id="MobiDB-lite"/>
    </source>
</evidence>
<dbReference type="GO" id="GO:0035859">
    <property type="term" value="C:Seh1-associated complex"/>
    <property type="evidence" value="ECO:0007669"/>
    <property type="project" value="TreeGrafter"/>
</dbReference>
<dbReference type="Pfam" id="PF17120">
    <property type="entry name" value="zf-RING_16"/>
    <property type="match status" value="1"/>
</dbReference>
<dbReference type="GO" id="GO:0034198">
    <property type="term" value="P:cellular response to amino acid starvation"/>
    <property type="evidence" value="ECO:0007669"/>
    <property type="project" value="TreeGrafter"/>
</dbReference>
<evidence type="ECO:0000313" key="5">
    <source>
        <dbReference type="EMBL" id="GMH69461.1"/>
    </source>
</evidence>
<feature type="region of interest" description="Disordered" evidence="3">
    <location>
        <begin position="857"/>
        <end position="893"/>
    </location>
</feature>
<feature type="compositionally biased region" description="Polar residues" evidence="3">
    <location>
        <begin position="303"/>
        <end position="315"/>
    </location>
</feature>
<dbReference type="EMBL" id="BRXY01000132">
    <property type="protein sequence ID" value="GMH69461.1"/>
    <property type="molecule type" value="Genomic_DNA"/>
</dbReference>
<dbReference type="Proteomes" id="UP001165085">
    <property type="component" value="Unassembled WGS sequence"/>
</dbReference>
<feature type="region of interest" description="Disordered" evidence="3">
    <location>
        <begin position="401"/>
        <end position="443"/>
    </location>
</feature>
<reference evidence="6" key="1">
    <citation type="journal article" date="2023" name="Commun. Biol.">
        <title>Genome analysis of Parmales, the sister group of diatoms, reveals the evolutionary specialization of diatoms from phago-mixotrophs to photoautotrophs.</title>
        <authorList>
            <person name="Ban H."/>
            <person name="Sato S."/>
            <person name="Yoshikawa S."/>
            <person name="Yamada K."/>
            <person name="Nakamura Y."/>
            <person name="Ichinomiya M."/>
            <person name="Sato N."/>
            <person name="Blanc-Mathieu R."/>
            <person name="Endo H."/>
            <person name="Kuwata A."/>
            <person name="Ogata H."/>
        </authorList>
    </citation>
    <scope>NUCLEOTIDE SEQUENCE [LARGE SCALE GENOMIC DNA]</scope>
    <source>
        <strain evidence="6">NIES 3701</strain>
    </source>
</reference>
<feature type="region of interest" description="Disordered" evidence="3">
    <location>
        <begin position="463"/>
        <end position="513"/>
    </location>
</feature>
<dbReference type="OrthoDB" id="48238at2759"/>
<dbReference type="GO" id="GO:0005774">
    <property type="term" value="C:vacuolar membrane"/>
    <property type="evidence" value="ECO:0007669"/>
    <property type="project" value="TreeGrafter"/>
</dbReference>
<protein>
    <recommendedName>
        <fullName evidence="4">WDR59/RTC1-like RING zinc finger domain-containing protein</fullName>
    </recommendedName>
</protein>
<accession>A0A9W7AF50</accession>
<dbReference type="InterPro" id="IPR049567">
    <property type="entry name" value="WDR59-like"/>
</dbReference>
<name>A0A9W7AF50_9STRA</name>
<feature type="domain" description="WDR59/RTC1-like RING zinc finger" evidence="4">
    <location>
        <begin position="716"/>
        <end position="764"/>
    </location>
</feature>
<dbReference type="PANTHER" id="PTHR46170:SF1">
    <property type="entry name" value="GATOR COMPLEX PROTEIN WDR59"/>
    <property type="match status" value="1"/>
</dbReference>
<feature type="compositionally biased region" description="Basic and acidic residues" evidence="3">
    <location>
        <begin position="864"/>
        <end position="873"/>
    </location>
</feature>
<evidence type="ECO:0000256" key="1">
    <source>
        <dbReference type="ARBA" id="ARBA00022574"/>
    </source>
</evidence>
<feature type="region of interest" description="Disordered" evidence="3">
    <location>
        <begin position="295"/>
        <end position="327"/>
    </location>
</feature>
<dbReference type="GO" id="GO:1904263">
    <property type="term" value="P:positive regulation of TORC1 signaling"/>
    <property type="evidence" value="ECO:0007669"/>
    <property type="project" value="TreeGrafter"/>
</dbReference>
<dbReference type="GO" id="GO:0035591">
    <property type="term" value="F:signaling adaptor activity"/>
    <property type="evidence" value="ECO:0007669"/>
    <property type="project" value="TreeGrafter"/>
</dbReference>
<evidence type="ECO:0000259" key="4">
    <source>
        <dbReference type="Pfam" id="PF17120"/>
    </source>
</evidence>
<keyword evidence="2" id="KW-0677">Repeat</keyword>
<keyword evidence="1" id="KW-0853">WD repeat</keyword>
<comment type="caution">
    <text evidence="5">The sequence shown here is derived from an EMBL/GenBank/DDBJ whole genome shotgun (WGS) entry which is preliminary data.</text>
</comment>
<dbReference type="PANTHER" id="PTHR46170">
    <property type="entry name" value="GATOR COMPLEX PROTEIN WDR59"/>
    <property type="match status" value="1"/>
</dbReference>